<dbReference type="AlphaFoldDB" id="A0A919KIC9"/>
<protein>
    <submittedName>
        <fullName evidence="1">Uncharacterized protein</fullName>
    </submittedName>
</protein>
<evidence type="ECO:0000313" key="1">
    <source>
        <dbReference type="EMBL" id="GHH53017.1"/>
    </source>
</evidence>
<keyword evidence="2" id="KW-1185">Reference proteome</keyword>
<reference evidence="1" key="1">
    <citation type="journal article" date="2014" name="Int. J. Syst. Evol. Microbiol.">
        <title>Complete genome sequence of Corynebacterium casei LMG S-19264T (=DSM 44701T), isolated from a smear-ripened cheese.</title>
        <authorList>
            <consortium name="US DOE Joint Genome Institute (JGI-PGF)"/>
            <person name="Walter F."/>
            <person name="Albersmeier A."/>
            <person name="Kalinowski J."/>
            <person name="Ruckert C."/>
        </authorList>
    </citation>
    <scope>NUCLEOTIDE SEQUENCE</scope>
    <source>
        <strain evidence="1">JCM 13306</strain>
    </source>
</reference>
<dbReference type="RefSeq" id="WP_434029154.1">
    <property type="nucleotide sequence ID" value="NZ_BNBA01000011.1"/>
</dbReference>
<sequence length="103" mass="11595">MSAIDVTASVIINPDQLAEMFWEMDAEQQADFFAKLDEIAGYKLCIQMAAVVRAISERGDAGDHAAMNGFRTMLAHANDYHESAMDIRVWRAQREISRMVEEA</sequence>
<name>A0A919KIC9_9XANT</name>
<proteinExistence type="predicted"/>
<comment type="caution">
    <text evidence="1">The sequence shown here is derived from an EMBL/GenBank/DDBJ whole genome shotgun (WGS) entry which is preliminary data.</text>
</comment>
<gene>
    <name evidence="1" type="ORF">GCM10009090_17770</name>
</gene>
<dbReference type="EMBL" id="BNBA01000011">
    <property type="protein sequence ID" value="GHH53017.1"/>
    <property type="molecule type" value="Genomic_DNA"/>
</dbReference>
<dbReference type="Proteomes" id="UP000623958">
    <property type="component" value="Unassembled WGS sequence"/>
</dbReference>
<organism evidence="1 2">
    <name type="scientific">Xanthomonas boreopolis</name>
    <dbReference type="NCBI Taxonomy" id="86183"/>
    <lineage>
        <taxon>Bacteria</taxon>
        <taxon>Pseudomonadati</taxon>
        <taxon>Pseudomonadota</taxon>
        <taxon>Gammaproteobacteria</taxon>
        <taxon>Lysobacterales</taxon>
        <taxon>Lysobacteraceae</taxon>
        <taxon>Xanthomonas</taxon>
    </lineage>
</organism>
<evidence type="ECO:0000313" key="2">
    <source>
        <dbReference type="Proteomes" id="UP000623958"/>
    </source>
</evidence>
<reference evidence="1" key="2">
    <citation type="submission" date="2020-09" db="EMBL/GenBank/DDBJ databases">
        <authorList>
            <person name="Sun Q."/>
            <person name="Ohkuma M."/>
        </authorList>
    </citation>
    <scope>NUCLEOTIDE SEQUENCE</scope>
    <source>
        <strain evidence="1">JCM 13306</strain>
    </source>
</reference>
<accession>A0A919KIC9</accession>